<evidence type="ECO:0000313" key="2">
    <source>
        <dbReference type="EMBL" id="AOG60366.1"/>
    </source>
</evidence>
<dbReference type="KEGG" id="shj:SHELI_v1c04150"/>
<gene>
    <name evidence="2" type="ORF">SHELI_v1c04150</name>
</gene>
<keyword evidence="3" id="KW-1185">Reference proteome</keyword>
<feature type="chain" id="PRO_5008554014" description="Lipoprotein" evidence="1">
    <location>
        <begin position="24"/>
        <end position="340"/>
    </location>
</feature>
<keyword evidence="1" id="KW-0732">Signal</keyword>
<evidence type="ECO:0000256" key="1">
    <source>
        <dbReference type="SAM" id="SignalP"/>
    </source>
</evidence>
<name>A0A1B3SKB0_9MOLU</name>
<evidence type="ECO:0008006" key="4">
    <source>
        <dbReference type="Google" id="ProtNLM"/>
    </source>
</evidence>
<proteinExistence type="predicted"/>
<reference evidence="2 3" key="1">
    <citation type="submission" date="2016-08" db="EMBL/GenBank/DDBJ databases">
        <title>Complete genome sequence of Spiroplasma helicoides TABS-2 (DSM 22551).</title>
        <authorList>
            <person name="Shen W.-Y."/>
            <person name="Lo W.-S."/>
            <person name="Lai Y.-C."/>
            <person name="Kuo C.-H."/>
        </authorList>
    </citation>
    <scope>NUCLEOTIDE SEQUENCE [LARGE SCALE GENOMIC DNA]</scope>
    <source>
        <strain evidence="2 3">TABS-2</strain>
    </source>
</reference>
<dbReference type="Proteomes" id="UP000094378">
    <property type="component" value="Chromosome"/>
</dbReference>
<dbReference type="AlphaFoldDB" id="A0A1B3SKB0"/>
<feature type="signal peptide" evidence="1">
    <location>
        <begin position="1"/>
        <end position="23"/>
    </location>
</feature>
<organism evidence="2 3">
    <name type="scientific">Spiroplasma helicoides</name>
    <dbReference type="NCBI Taxonomy" id="216938"/>
    <lineage>
        <taxon>Bacteria</taxon>
        <taxon>Bacillati</taxon>
        <taxon>Mycoplasmatota</taxon>
        <taxon>Mollicutes</taxon>
        <taxon>Entomoplasmatales</taxon>
        <taxon>Spiroplasmataceae</taxon>
        <taxon>Spiroplasma</taxon>
    </lineage>
</organism>
<protein>
    <recommendedName>
        <fullName evidence="4">Lipoprotein</fullName>
    </recommendedName>
</protein>
<accession>A0A1B3SKB0</accession>
<dbReference type="RefSeq" id="WP_069116249.1">
    <property type="nucleotide sequence ID" value="NZ_CP017015.1"/>
</dbReference>
<evidence type="ECO:0000313" key="3">
    <source>
        <dbReference type="Proteomes" id="UP000094378"/>
    </source>
</evidence>
<sequence length="340" mass="40503">MKKILSLMAISSLTINTSMYLVACEQGSDKNEQKNEANITEAKIWDKIDEIHGKYGKDSSDAYWIYYIIYSSFKDETSVIFDSNYLPQKEGFYLKINTISSNQWQAKFNIEIKRIVFAKNKYKIEENVSSQKEYTFQKELGFKEKIFLDNYNFEINDESSFKFKILNYKELKEIKFKALDEFEYKLYDGYEQDKDDPSVFTVKFKINTYNQDKCYLFYVSSEEKYDLAFIRVILRQKGTKVFDIKNKEIDVLWNKEFEIQISNYYEFDNITLKPEKPEEELEENYTYSFDKITNKILFKDKAKNDFTKSMTFTILVTANNTDYIGEIKVNINAKNTQQNN</sequence>
<dbReference type="EMBL" id="CP017015">
    <property type="protein sequence ID" value="AOG60366.1"/>
    <property type="molecule type" value="Genomic_DNA"/>
</dbReference>